<dbReference type="PANTHER" id="PTHR11417">
    <property type="entry name" value="SOMATOTROPIN,PROLACTIN"/>
    <property type="match status" value="1"/>
</dbReference>
<evidence type="ECO:0000256" key="3">
    <source>
        <dbReference type="ARBA" id="ARBA00022525"/>
    </source>
</evidence>
<evidence type="ECO:0000256" key="2">
    <source>
        <dbReference type="ARBA" id="ARBA00008474"/>
    </source>
</evidence>
<dbReference type="GO" id="GO:0046427">
    <property type="term" value="P:positive regulation of receptor signaling pathway via JAK-STAT"/>
    <property type="evidence" value="ECO:0007669"/>
    <property type="project" value="TreeGrafter"/>
</dbReference>
<evidence type="ECO:0000313" key="11">
    <source>
        <dbReference type="Ensembl" id="ENSCPOP00000001552.3"/>
    </source>
</evidence>
<dbReference type="Pfam" id="PF00103">
    <property type="entry name" value="Hormone_1"/>
    <property type="match status" value="1"/>
</dbReference>
<evidence type="ECO:0000256" key="1">
    <source>
        <dbReference type="ARBA" id="ARBA00004613"/>
    </source>
</evidence>
<feature type="signal peptide" evidence="10">
    <location>
        <begin position="1"/>
        <end position="18"/>
    </location>
</feature>
<evidence type="ECO:0000256" key="4">
    <source>
        <dbReference type="ARBA" id="ARBA00022702"/>
    </source>
</evidence>
<comment type="subunit">
    <text evidence="7">Interacts with PRLR.</text>
</comment>
<evidence type="ECO:0000256" key="10">
    <source>
        <dbReference type="SAM" id="SignalP"/>
    </source>
</evidence>
<evidence type="ECO:0000256" key="6">
    <source>
        <dbReference type="ARBA" id="ARBA00037239"/>
    </source>
</evidence>
<dbReference type="Proteomes" id="UP000005447">
    <property type="component" value="Unassembled WGS sequence"/>
</dbReference>
<dbReference type="HOGENOM" id="CLU_1574200_0_0_1"/>
<keyword evidence="5" id="KW-1015">Disulfide bond</keyword>
<dbReference type="GO" id="GO:0005179">
    <property type="term" value="F:hormone activity"/>
    <property type="evidence" value="ECO:0007669"/>
    <property type="project" value="UniProtKB-KW"/>
</dbReference>
<reference evidence="12" key="1">
    <citation type="journal article" date="2011" name="Nature">
        <title>A high-resolution map of human evolutionary constraint using 29 mammals.</title>
        <authorList>
            <person name="Lindblad-Toh K."/>
            <person name="Garber M."/>
            <person name="Zuk O."/>
            <person name="Lin M.F."/>
            <person name="Parker B.J."/>
            <person name="Washietl S."/>
            <person name="Kheradpour P."/>
            <person name="Ernst J."/>
            <person name="Jordan G."/>
            <person name="Mauceli E."/>
            <person name="Ward L.D."/>
            <person name="Lowe C.B."/>
            <person name="Holloway A.K."/>
            <person name="Clamp M."/>
            <person name="Gnerre S."/>
            <person name="Alfoldi J."/>
            <person name="Beal K."/>
            <person name="Chang J."/>
            <person name="Clawson H."/>
            <person name="Cuff J."/>
            <person name="Di Palma F."/>
            <person name="Fitzgerald S."/>
            <person name="Flicek P."/>
            <person name="Guttman M."/>
            <person name="Hubisz M.J."/>
            <person name="Jaffe D.B."/>
            <person name="Jungreis I."/>
            <person name="Kent W.J."/>
            <person name="Kostka D."/>
            <person name="Lara M."/>
            <person name="Martins A.L."/>
            <person name="Massingham T."/>
            <person name="Moltke I."/>
            <person name="Raney B.J."/>
            <person name="Rasmussen M.D."/>
            <person name="Robinson J."/>
            <person name="Stark A."/>
            <person name="Vilella A.J."/>
            <person name="Wen J."/>
            <person name="Xie X."/>
            <person name="Zody M.C."/>
            <person name="Baldwin J."/>
            <person name="Bloom T."/>
            <person name="Chin C.W."/>
            <person name="Heiman D."/>
            <person name="Nicol R."/>
            <person name="Nusbaum C."/>
            <person name="Young S."/>
            <person name="Wilkinson J."/>
            <person name="Worley K.C."/>
            <person name="Kovar C.L."/>
            <person name="Muzny D.M."/>
            <person name="Gibbs R.A."/>
            <person name="Cree A."/>
            <person name="Dihn H.H."/>
            <person name="Fowler G."/>
            <person name="Jhangiani S."/>
            <person name="Joshi V."/>
            <person name="Lee S."/>
            <person name="Lewis L.R."/>
            <person name="Nazareth L.V."/>
            <person name="Okwuonu G."/>
            <person name="Santibanez J."/>
            <person name="Warren W.C."/>
            <person name="Mardis E.R."/>
            <person name="Weinstock G.M."/>
            <person name="Wilson R.K."/>
            <person name="Delehaunty K."/>
            <person name="Dooling D."/>
            <person name="Fronik C."/>
            <person name="Fulton L."/>
            <person name="Fulton B."/>
            <person name="Graves T."/>
            <person name="Minx P."/>
            <person name="Sodergren E."/>
            <person name="Birney E."/>
            <person name="Margulies E.H."/>
            <person name="Herrero J."/>
            <person name="Green E.D."/>
            <person name="Haussler D."/>
            <person name="Siepel A."/>
            <person name="Goldman N."/>
            <person name="Pollard K.S."/>
            <person name="Pedersen J.S."/>
            <person name="Lander E.S."/>
            <person name="Kellis M."/>
        </authorList>
    </citation>
    <scope>NUCLEOTIDE SEQUENCE [LARGE SCALE GENOMIC DNA]</scope>
    <source>
        <strain evidence="12">2N</strain>
    </source>
</reference>
<dbReference type="SUPFAM" id="SSF47266">
    <property type="entry name" value="4-helical cytokines"/>
    <property type="match status" value="1"/>
</dbReference>
<comment type="subcellular location">
    <subcellularLocation>
        <location evidence="1">Secreted</location>
    </subcellularLocation>
</comment>
<reference evidence="11" key="3">
    <citation type="submission" date="2025-09" db="UniProtKB">
        <authorList>
            <consortium name="Ensembl"/>
        </authorList>
    </citation>
    <scope>IDENTIFICATION</scope>
    <source>
        <strain evidence="11">2N</strain>
    </source>
</reference>
<dbReference type="Gene3D" id="1.20.1250.10">
    <property type="match status" value="1"/>
</dbReference>
<evidence type="ECO:0000256" key="8">
    <source>
        <dbReference type="ARBA" id="ARBA00041065"/>
    </source>
</evidence>
<dbReference type="GeneTree" id="ENSGT00950000182818"/>
<dbReference type="InParanoid" id="H0UWV5"/>
<protein>
    <recommendedName>
        <fullName evidence="8">Prolactin</fullName>
    </recommendedName>
</protein>
<keyword evidence="12" id="KW-1185">Reference proteome</keyword>
<dbReference type="GO" id="GO:0005615">
    <property type="term" value="C:extracellular space"/>
    <property type="evidence" value="ECO:0007669"/>
    <property type="project" value="TreeGrafter"/>
</dbReference>
<proteinExistence type="inferred from homology"/>
<comment type="similarity">
    <text evidence="2">Belongs to the somatotropin/prolactin family.</text>
</comment>
<keyword evidence="4" id="KW-0372">Hormone</keyword>
<comment type="function">
    <text evidence="6">Prolactin acts primarily on the mammary gland by promoting lactation.</text>
</comment>
<dbReference type="InterPro" id="IPR001400">
    <property type="entry name" value="Somatotropin/Prolactin"/>
</dbReference>
<dbReference type="EMBL" id="AAKN02056219">
    <property type="status" value="NOT_ANNOTATED_CDS"/>
    <property type="molecule type" value="Genomic_DNA"/>
</dbReference>
<dbReference type="STRING" id="10141.ENSCPOP00000001552"/>
<feature type="chain" id="PRO_5013311328" description="Prolactin" evidence="10">
    <location>
        <begin position="19"/>
        <end position="171"/>
    </location>
</feature>
<keyword evidence="9" id="KW-0421">Lactation</keyword>
<dbReference type="Ensembl" id="ENSCPOT00000001740.3">
    <property type="protein sequence ID" value="ENSCPOP00000001552.3"/>
    <property type="gene ID" value="ENSCPOG00000001719.4"/>
</dbReference>
<dbReference type="GO" id="GO:0031667">
    <property type="term" value="P:response to nutrient levels"/>
    <property type="evidence" value="ECO:0007669"/>
    <property type="project" value="TreeGrafter"/>
</dbReference>
<evidence type="ECO:0000313" key="12">
    <source>
        <dbReference type="Proteomes" id="UP000005447"/>
    </source>
</evidence>
<dbReference type="VEuPathDB" id="HostDB:ENSCPOG00000001719"/>
<organism evidence="11 12">
    <name type="scientific">Cavia porcellus</name>
    <name type="common">Guinea pig</name>
    <dbReference type="NCBI Taxonomy" id="10141"/>
    <lineage>
        <taxon>Eukaryota</taxon>
        <taxon>Metazoa</taxon>
        <taxon>Chordata</taxon>
        <taxon>Craniata</taxon>
        <taxon>Vertebrata</taxon>
        <taxon>Euteleostomi</taxon>
        <taxon>Mammalia</taxon>
        <taxon>Eutheria</taxon>
        <taxon>Euarchontoglires</taxon>
        <taxon>Glires</taxon>
        <taxon>Rodentia</taxon>
        <taxon>Hystricomorpha</taxon>
        <taxon>Caviidae</taxon>
        <taxon>Cavia</taxon>
    </lineage>
</organism>
<evidence type="ECO:0000256" key="5">
    <source>
        <dbReference type="ARBA" id="ARBA00023157"/>
    </source>
</evidence>
<dbReference type="AlphaFoldDB" id="H0UWV5"/>
<accession>H0UWV5</accession>
<keyword evidence="10" id="KW-0732">Signal</keyword>
<reference evidence="11" key="2">
    <citation type="submission" date="2025-08" db="UniProtKB">
        <authorList>
            <consortium name="Ensembl"/>
        </authorList>
    </citation>
    <scope>IDENTIFICATION</scope>
    <source>
        <strain evidence="11">2N</strain>
    </source>
</reference>
<dbReference type="GO" id="GO:0008284">
    <property type="term" value="P:positive regulation of cell population proliferation"/>
    <property type="evidence" value="ECO:0007669"/>
    <property type="project" value="TreeGrafter"/>
</dbReference>
<evidence type="ECO:0000256" key="9">
    <source>
        <dbReference type="ARBA" id="ARBA00043262"/>
    </source>
</evidence>
<dbReference type="GO" id="GO:0007595">
    <property type="term" value="P:lactation"/>
    <property type="evidence" value="ECO:0007669"/>
    <property type="project" value="UniProtKB-KW"/>
</dbReference>
<name>H0UWV5_CAVPO</name>
<evidence type="ECO:0000256" key="7">
    <source>
        <dbReference type="ARBA" id="ARBA00038619"/>
    </source>
</evidence>
<keyword evidence="3" id="KW-0964">Secreted</keyword>
<dbReference type="PANTHER" id="PTHR11417:SF5">
    <property type="entry name" value="PROLACTIN"/>
    <property type="match status" value="1"/>
</dbReference>
<sequence length="171" mass="19614">LLMLLVMSSLLLWKNVASHPNCTGKLGHWTALPCLLEHATLLSDYIHVLTSELCQDFTTLYSHDIDIFSVLRKRCHTASIAIPGDKEETLKMKVKKTLIILVMHLMCSWDDCLSHLMAQAFYLPKVHMNFMKKSKSIQEKMQQLQGLKTVVQQIFPLLHLNLYFSDWGAMA</sequence>
<dbReference type="InterPro" id="IPR009079">
    <property type="entry name" value="4_helix_cytokine-like_core"/>
</dbReference>
<gene>
    <name evidence="11" type="primary">LOC100713699</name>
</gene>